<reference evidence="4 6" key="2">
    <citation type="submission" date="2018-01" db="EMBL/GenBank/DDBJ databases">
        <title>Complete genome sequence of G25-42.</title>
        <authorList>
            <person name="Zheng Z."/>
            <person name="Sun M."/>
        </authorList>
    </citation>
    <scope>NUCLEOTIDE SEQUENCE [LARGE SCALE GENOMIC DNA]</scope>
    <source>
        <strain evidence="4 6">G25-42</strain>
    </source>
</reference>
<organism evidence="4 6">
    <name type="scientific">Bacillus thuringiensis</name>
    <dbReference type="NCBI Taxonomy" id="1428"/>
    <lineage>
        <taxon>Bacteria</taxon>
        <taxon>Bacillati</taxon>
        <taxon>Bacillota</taxon>
        <taxon>Bacilli</taxon>
        <taxon>Bacillales</taxon>
        <taxon>Bacillaceae</taxon>
        <taxon>Bacillus</taxon>
        <taxon>Bacillus cereus group</taxon>
    </lineage>
</organism>
<dbReference type="EMBL" id="CP009335">
    <property type="protein sequence ID" value="AJG75283.1"/>
    <property type="molecule type" value="Genomic_DNA"/>
</dbReference>
<dbReference type="Proteomes" id="UP000501107">
    <property type="component" value="Chromosome"/>
</dbReference>
<evidence type="ECO:0008006" key="8">
    <source>
        <dbReference type="Google" id="ProtNLM"/>
    </source>
</evidence>
<name>A0A0B5WDV2_BACTU</name>
<dbReference type="EMBL" id="CP053980">
    <property type="protein sequence ID" value="QKH28018.1"/>
    <property type="molecule type" value="Genomic_DNA"/>
</dbReference>
<dbReference type="AlphaFoldDB" id="A0A0B5WDV2"/>
<dbReference type="OMA" id="QYEIGYM"/>
<dbReference type="KEGG" id="btw:BF38_4455"/>
<dbReference type="PROSITE" id="PS51257">
    <property type="entry name" value="PROKAR_LIPOPROTEIN"/>
    <property type="match status" value="1"/>
</dbReference>
<reference evidence="3 7" key="3">
    <citation type="submission" date="2020-05" db="EMBL/GenBank/DDBJ databases">
        <title>FDA dAtabase for Regulatory Grade micrObial Sequences (FDA-ARGOS): Supporting development and validation of Infectious Disease Dx tests.</title>
        <authorList>
            <person name="Nelson B."/>
            <person name="Plummer A."/>
            <person name="Tallon L."/>
            <person name="Sadzewicz L."/>
            <person name="Zhao X."/>
            <person name="Vavikolanu K."/>
            <person name="Mehta A."/>
            <person name="Aluvathingal J."/>
            <person name="Nadendla S."/>
            <person name="Myers T."/>
            <person name="Yan Y."/>
            <person name="Sichtig H."/>
        </authorList>
    </citation>
    <scope>NUCLEOTIDE SEQUENCE [LARGE SCALE GENOMIC DNA]</scope>
    <source>
        <strain evidence="3 7">FDAARGOS_795</strain>
    </source>
</reference>
<dbReference type="RefSeq" id="WP_000591630.1">
    <property type="nucleotide sequence ID" value="NZ_CP009335.1"/>
</dbReference>
<evidence type="ECO:0000313" key="6">
    <source>
        <dbReference type="Proteomes" id="UP000286687"/>
    </source>
</evidence>
<evidence type="ECO:0000313" key="3">
    <source>
        <dbReference type="EMBL" id="QKH28018.1"/>
    </source>
</evidence>
<dbReference type="Proteomes" id="UP000031876">
    <property type="component" value="Chromosome"/>
</dbReference>
<protein>
    <recommendedName>
        <fullName evidence="8">Lipoprotein</fullName>
    </recommendedName>
</protein>
<evidence type="ECO:0000313" key="2">
    <source>
        <dbReference type="EMBL" id="AJG75283.1"/>
    </source>
</evidence>
<evidence type="ECO:0000313" key="5">
    <source>
        <dbReference type="Proteomes" id="UP000031876"/>
    </source>
</evidence>
<evidence type="ECO:0000313" key="7">
    <source>
        <dbReference type="Proteomes" id="UP000501107"/>
    </source>
</evidence>
<evidence type="ECO:0000313" key="4">
    <source>
        <dbReference type="EMBL" id="RVU62211.1"/>
    </source>
</evidence>
<accession>A0A0B5WDV2</accession>
<dbReference type="EMBL" id="LDER01000266">
    <property type="protein sequence ID" value="RVU62211.1"/>
    <property type="molecule type" value="Genomic_DNA"/>
</dbReference>
<feature type="signal peptide" evidence="1">
    <location>
        <begin position="1"/>
        <end position="25"/>
    </location>
</feature>
<feature type="chain" id="PRO_5043118721" description="Lipoprotein" evidence="1">
    <location>
        <begin position="26"/>
        <end position="153"/>
    </location>
</feature>
<reference evidence="2 5" key="1">
    <citation type="journal article" date="2015" name="Genome Announc.">
        <title>Complete genome sequences for 35 biothreat assay-relevant bacillus species.</title>
        <authorList>
            <person name="Johnson S.L."/>
            <person name="Daligault H.E."/>
            <person name="Davenport K.W."/>
            <person name="Jaissle J."/>
            <person name="Frey K.G."/>
            <person name="Ladner J.T."/>
            <person name="Broomall S.M."/>
            <person name="Bishop-Lilly K.A."/>
            <person name="Bruce D.C."/>
            <person name="Gibbons H.S."/>
            <person name="Coyne S.R."/>
            <person name="Lo C.C."/>
            <person name="Meincke L."/>
            <person name="Munk A.C."/>
            <person name="Koroleva G.I."/>
            <person name="Rosenzweig C.N."/>
            <person name="Palacios G.F."/>
            <person name="Redden C.L."/>
            <person name="Minogue T.D."/>
            <person name="Chain P.S."/>
        </authorList>
    </citation>
    <scope>NUCLEOTIDE SEQUENCE [LARGE SCALE GENOMIC DNA]</scope>
    <source>
        <strain evidence="2 5">HD1011</strain>
    </source>
</reference>
<gene>
    <name evidence="2" type="ORF">BF38_4455</name>
    <name evidence="4" type="ORF">BM74_21645</name>
    <name evidence="3" type="ORF">FOC89_30050</name>
</gene>
<dbReference type="Proteomes" id="UP000286687">
    <property type="component" value="Unassembled WGS sequence"/>
</dbReference>
<proteinExistence type="predicted"/>
<keyword evidence="1" id="KW-0732">Signal</keyword>
<evidence type="ECO:0000256" key="1">
    <source>
        <dbReference type="SAM" id="SignalP"/>
    </source>
</evidence>
<sequence length="153" mass="17228">MIKKFTRIVLTAVMPIGMIAGCATAEKSEAKEQKAVQSEKKDYTDYSYGSKGIVVSGKAKERQQYEVGYMDDNKLIGIDENIEDCIVLDNKDEAGLVWKQIERGSIIEVQYGKDRNDIVGVQLVGDREPYEISDKFDRNTINEIVENVKGNLQ</sequence>